<comment type="caution">
    <text evidence="3">The sequence shown here is derived from an EMBL/GenBank/DDBJ whole genome shotgun (WGS) entry which is preliminary data.</text>
</comment>
<evidence type="ECO:0000256" key="2">
    <source>
        <dbReference type="SAM" id="Phobius"/>
    </source>
</evidence>
<keyword evidence="1" id="KW-0802">TPR repeat</keyword>
<keyword evidence="4" id="KW-1185">Reference proteome</keyword>
<dbReference type="Gene3D" id="1.25.40.10">
    <property type="entry name" value="Tetratricopeptide repeat domain"/>
    <property type="match status" value="1"/>
</dbReference>
<dbReference type="Proteomes" id="UP000675379">
    <property type="component" value="Unassembled WGS sequence"/>
</dbReference>
<dbReference type="PROSITE" id="PS50005">
    <property type="entry name" value="TPR"/>
    <property type="match status" value="1"/>
</dbReference>
<keyword evidence="2" id="KW-1133">Transmembrane helix</keyword>
<dbReference type="SUPFAM" id="SSF48452">
    <property type="entry name" value="TPR-like"/>
    <property type="match status" value="1"/>
</dbReference>
<dbReference type="RefSeq" id="WP_211800190.1">
    <property type="nucleotide sequence ID" value="NZ_JAGSCS010000004.1"/>
</dbReference>
<keyword evidence="2" id="KW-0472">Membrane</keyword>
<dbReference type="Pfam" id="PF14559">
    <property type="entry name" value="TPR_19"/>
    <property type="match status" value="1"/>
</dbReference>
<protein>
    <submittedName>
        <fullName evidence="3">Tetratricopeptide repeat protein</fullName>
    </submittedName>
</protein>
<dbReference type="Pfam" id="PF13432">
    <property type="entry name" value="TPR_16"/>
    <property type="match status" value="1"/>
</dbReference>
<accession>A0A941CQW4</accession>
<dbReference type="InterPro" id="IPR019734">
    <property type="entry name" value="TPR_rpt"/>
</dbReference>
<evidence type="ECO:0000256" key="1">
    <source>
        <dbReference type="PROSITE-ProRule" id="PRU00339"/>
    </source>
</evidence>
<name>A0A941CQW4_9CLOT</name>
<keyword evidence="2" id="KW-0812">Transmembrane</keyword>
<gene>
    <name evidence="3" type="ORF">KCG48_04815</name>
</gene>
<organism evidence="3 4">
    <name type="scientific">Proteiniclasticum sediminis</name>
    <dbReference type="NCBI Taxonomy" id="2804028"/>
    <lineage>
        <taxon>Bacteria</taxon>
        <taxon>Bacillati</taxon>
        <taxon>Bacillota</taxon>
        <taxon>Clostridia</taxon>
        <taxon>Eubacteriales</taxon>
        <taxon>Clostridiaceae</taxon>
        <taxon>Proteiniclasticum</taxon>
    </lineage>
</organism>
<evidence type="ECO:0000313" key="3">
    <source>
        <dbReference type="EMBL" id="MBR0575661.1"/>
    </source>
</evidence>
<dbReference type="AlphaFoldDB" id="A0A941CQW4"/>
<reference evidence="3" key="1">
    <citation type="submission" date="2021-04" db="EMBL/GenBank/DDBJ databases">
        <title>Proteiniclasticum sedimins sp. nov., an obligate anaerobic bacterium isolated from anaerobic sludge.</title>
        <authorList>
            <person name="Liu J."/>
        </authorList>
    </citation>
    <scope>NUCLEOTIDE SEQUENCE</scope>
    <source>
        <strain evidence="3">BAD-10</strain>
    </source>
</reference>
<feature type="repeat" description="TPR" evidence="1">
    <location>
        <begin position="149"/>
        <end position="182"/>
    </location>
</feature>
<dbReference type="Pfam" id="PF13174">
    <property type="entry name" value="TPR_6"/>
    <property type="match status" value="1"/>
</dbReference>
<evidence type="ECO:0000313" key="4">
    <source>
        <dbReference type="Proteomes" id="UP000675379"/>
    </source>
</evidence>
<proteinExistence type="predicted"/>
<sequence>MNALPLLDLGMIILIFALISTGQGTLANVLIVSYLGLTIYKSIPIMEANRGSRAFNAGDNEKALMHFKKASEHRFTKPYIRANYGYLLMRAGKLEEAEAILTELTQVKTRDDRFKYKNHINLAILQWKKGDTGAAIAKMEEIQDAYKNSLMYEILGYLYLINGDNEKALEFNHDAHQFNPEDNVISANLAQSYYALGKKEKAMDLYEEIIETVNFPEAHYYFGKLKWEAGDYITAREAFEKTLIMPSPYLSSLTEEDYQANYEAFRAAMEAENVDWNALLPEDEEETPQILNKAKEYKND</sequence>
<dbReference type="InterPro" id="IPR011990">
    <property type="entry name" value="TPR-like_helical_dom_sf"/>
</dbReference>
<dbReference type="EMBL" id="JAGSCS010000004">
    <property type="protein sequence ID" value="MBR0575661.1"/>
    <property type="molecule type" value="Genomic_DNA"/>
</dbReference>
<feature type="transmembrane region" description="Helical" evidence="2">
    <location>
        <begin position="12"/>
        <end position="37"/>
    </location>
</feature>
<dbReference type="SMART" id="SM00028">
    <property type="entry name" value="TPR"/>
    <property type="match status" value="3"/>
</dbReference>